<evidence type="ECO:0000313" key="6">
    <source>
        <dbReference type="Proteomes" id="UP001642487"/>
    </source>
</evidence>
<protein>
    <submittedName>
        <fullName evidence="5">Uncharacterized protein</fullName>
    </submittedName>
</protein>
<organism evidence="5 6">
    <name type="scientific">Citrullus colocynthis</name>
    <name type="common">colocynth</name>
    <dbReference type="NCBI Taxonomy" id="252529"/>
    <lineage>
        <taxon>Eukaryota</taxon>
        <taxon>Viridiplantae</taxon>
        <taxon>Streptophyta</taxon>
        <taxon>Embryophyta</taxon>
        <taxon>Tracheophyta</taxon>
        <taxon>Spermatophyta</taxon>
        <taxon>Magnoliopsida</taxon>
        <taxon>eudicotyledons</taxon>
        <taxon>Gunneridae</taxon>
        <taxon>Pentapetalae</taxon>
        <taxon>rosids</taxon>
        <taxon>fabids</taxon>
        <taxon>Cucurbitales</taxon>
        <taxon>Cucurbitaceae</taxon>
        <taxon>Benincaseae</taxon>
        <taxon>Citrullus</taxon>
    </lineage>
</organism>
<comment type="similarity">
    <text evidence="1">Belongs to the eukaryotic ribosomal protein eL36 family.</text>
</comment>
<feature type="region of interest" description="Disordered" evidence="4">
    <location>
        <begin position="40"/>
        <end position="62"/>
    </location>
</feature>
<keyword evidence="3" id="KW-0687">Ribonucleoprotein</keyword>
<sequence>MYRPLDTRTPAFFCPSSSISFSVTAARRARSETSGLATLPTAESSGCAGGHPRSLSALTPKYRGTEKSQKRGILVRNLIRDVSVFGSCVLYEKRITELLKVGKDKKAL</sequence>
<gene>
    <name evidence="5" type="ORF">CITCOLO1_LOCUS20449</name>
</gene>
<dbReference type="InterPro" id="IPR000509">
    <property type="entry name" value="Ribosomal_eL36"/>
</dbReference>
<evidence type="ECO:0000256" key="2">
    <source>
        <dbReference type="ARBA" id="ARBA00022980"/>
    </source>
</evidence>
<reference evidence="5 6" key="1">
    <citation type="submission" date="2024-03" db="EMBL/GenBank/DDBJ databases">
        <authorList>
            <person name="Gkanogiannis A."/>
            <person name="Becerra Lopez-Lavalle L."/>
        </authorList>
    </citation>
    <scope>NUCLEOTIDE SEQUENCE [LARGE SCALE GENOMIC DNA]</scope>
</reference>
<dbReference type="Gene3D" id="1.10.10.1760">
    <property type="entry name" value="60S ribosomal protein L36"/>
    <property type="match status" value="1"/>
</dbReference>
<evidence type="ECO:0000256" key="1">
    <source>
        <dbReference type="ARBA" id="ARBA00006509"/>
    </source>
</evidence>
<evidence type="ECO:0000256" key="3">
    <source>
        <dbReference type="ARBA" id="ARBA00023274"/>
    </source>
</evidence>
<accession>A0ABP0Z8N6</accession>
<evidence type="ECO:0000313" key="5">
    <source>
        <dbReference type="EMBL" id="CAK9328046.1"/>
    </source>
</evidence>
<dbReference type="Pfam" id="PF01158">
    <property type="entry name" value="Ribosomal_L36e"/>
    <property type="match status" value="1"/>
</dbReference>
<proteinExistence type="inferred from homology"/>
<keyword evidence="6" id="KW-1185">Reference proteome</keyword>
<keyword evidence="2" id="KW-0689">Ribosomal protein</keyword>
<dbReference type="Proteomes" id="UP001642487">
    <property type="component" value="Chromosome 8"/>
</dbReference>
<evidence type="ECO:0000256" key="4">
    <source>
        <dbReference type="SAM" id="MobiDB-lite"/>
    </source>
</evidence>
<dbReference type="EMBL" id="OZ021742">
    <property type="protein sequence ID" value="CAK9328046.1"/>
    <property type="molecule type" value="Genomic_DNA"/>
</dbReference>
<name>A0ABP0Z8N6_9ROSI</name>
<dbReference type="InterPro" id="IPR038097">
    <property type="entry name" value="Ribosomal_eL36_sf"/>
</dbReference>